<name>A0A195F8W4_9HYME</name>
<dbReference type="AlphaFoldDB" id="A0A195F8W4"/>
<gene>
    <name evidence="1" type="ORF">ALC56_08612</name>
</gene>
<protein>
    <submittedName>
        <fullName evidence="1">Uncharacterized protein</fullName>
    </submittedName>
</protein>
<evidence type="ECO:0000313" key="1">
    <source>
        <dbReference type="EMBL" id="KYN36821.1"/>
    </source>
</evidence>
<keyword evidence="2" id="KW-1185">Reference proteome</keyword>
<reference evidence="1 2" key="1">
    <citation type="submission" date="2016-03" db="EMBL/GenBank/DDBJ databases">
        <title>Trachymyrmex septentrionalis WGS genome.</title>
        <authorList>
            <person name="Nygaard S."/>
            <person name="Hu H."/>
            <person name="Boomsma J."/>
            <person name="Zhang G."/>
        </authorList>
    </citation>
    <scope>NUCLEOTIDE SEQUENCE [LARGE SCALE GENOMIC DNA]</scope>
    <source>
        <strain evidence="1">Tsep2-gDNA-1</strain>
        <tissue evidence="1">Whole body</tissue>
    </source>
</reference>
<accession>A0A195F8W4</accession>
<dbReference type="Proteomes" id="UP000078541">
    <property type="component" value="Unassembled WGS sequence"/>
</dbReference>
<organism evidence="1 2">
    <name type="scientific">Trachymyrmex septentrionalis</name>
    <dbReference type="NCBI Taxonomy" id="34720"/>
    <lineage>
        <taxon>Eukaryota</taxon>
        <taxon>Metazoa</taxon>
        <taxon>Ecdysozoa</taxon>
        <taxon>Arthropoda</taxon>
        <taxon>Hexapoda</taxon>
        <taxon>Insecta</taxon>
        <taxon>Pterygota</taxon>
        <taxon>Neoptera</taxon>
        <taxon>Endopterygota</taxon>
        <taxon>Hymenoptera</taxon>
        <taxon>Apocrita</taxon>
        <taxon>Aculeata</taxon>
        <taxon>Formicoidea</taxon>
        <taxon>Formicidae</taxon>
        <taxon>Myrmicinae</taxon>
        <taxon>Trachymyrmex</taxon>
    </lineage>
</organism>
<proteinExistence type="predicted"/>
<evidence type="ECO:0000313" key="2">
    <source>
        <dbReference type="Proteomes" id="UP000078541"/>
    </source>
</evidence>
<sequence>MFAKPGDLHGVKYLSYTLVTAVVKRAKRGIGCGAVAGCRRKVAYPSLPQAESTPAEDYFWTFYRASASSVK</sequence>
<dbReference type="EMBL" id="KQ981727">
    <property type="protein sequence ID" value="KYN36821.1"/>
    <property type="molecule type" value="Genomic_DNA"/>
</dbReference>